<keyword evidence="4" id="KW-1185">Reference proteome</keyword>
<evidence type="ECO:0000313" key="4">
    <source>
        <dbReference type="Proteomes" id="UP001140011"/>
    </source>
</evidence>
<feature type="compositionally biased region" description="Polar residues" evidence="1">
    <location>
        <begin position="205"/>
        <end position="222"/>
    </location>
</feature>
<accession>A0A9W8LBK7</accession>
<gene>
    <name evidence="3" type="ORF">GGI19_003374</name>
</gene>
<feature type="compositionally biased region" description="Low complexity" evidence="1">
    <location>
        <begin position="155"/>
        <end position="164"/>
    </location>
</feature>
<dbReference type="Proteomes" id="UP001140011">
    <property type="component" value="Unassembled WGS sequence"/>
</dbReference>
<comment type="caution">
    <text evidence="3">The sequence shown here is derived from an EMBL/GenBank/DDBJ whole genome shotgun (WGS) entry which is preliminary data.</text>
</comment>
<dbReference type="OrthoDB" id="5598695at2759"/>
<dbReference type="SUPFAM" id="SSF46689">
    <property type="entry name" value="Homeodomain-like"/>
    <property type="match status" value="1"/>
</dbReference>
<feature type="region of interest" description="Disordered" evidence="1">
    <location>
        <begin position="32"/>
        <end position="106"/>
    </location>
</feature>
<dbReference type="AlphaFoldDB" id="A0A9W8LBK7"/>
<feature type="compositionally biased region" description="Polar residues" evidence="1">
    <location>
        <begin position="175"/>
        <end position="191"/>
    </location>
</feature>
<feature type="region of interest" description="Disordered" evidence="1">
    <location>
        <begin position="205"/>
        <end position="269"/>
    </location>
</feature>
<reference evidence="3" key="1">
    <citation type="submission" date="2022-07" db="EMBL/GenBank/DDBJ databases">
        <title>Phylogenomic reconstructions and comparative analyses of Kickxellomycotina fungi.</title>
        <authorList>
            <person name="Reynolds N.K."/>
            <person name="Stajich J.E."/>
            <person name="Barry K."/>
            <person name="Grigoriev I.V."/>
            <person name="Crous P."/>
            <person name="Smith M.E."/>
        </authorList>
    </citation>
    <scope>NUCLEOTIDE SEQUENCE</scope>
    <source>
        <strain evidence="3">BCRC 34297</strain>
    </source>
</reference>
<feature type="compositionally biased region" description="Low complexity" evidence="1">
    <location>
        <begin position="61"/>
        <end position="73"/>
    </location>
</feature>
<dbReference type="PROSITE" id="PS50934">
    <property type="entry name" value="SWIRM"/>
    <property type="match status" value="1"/>
</dbReference>
<feature type="region of interest" description="Disordered" evidence="1">
    <location>
        <begin position="281"/>
        <end position="333"/>
    </location>
</feature>
<dbReference type="InterPro" id="IPR007526">
    <property type="entry name" value="SWIRM"/>
</dbReference>
<feature type="compositionally biased region" description="Polar residues" evidence="1">
    <location>
        <begin position="313"/>
        <end position="323"/>
    </location>
</feature>
<evidence type="ECO:0000313" key="3">
    <source>
        <dbReference type="EMBL" id="KAJ2753093.1"/>
    </source>
</evidence>
<evidence type="ECO:0000259" key="2">
    <source>
        <dbReference type="PROSITE" id="PS50934"/>
    </source>
</evidence>
<sequence length="493" mass="53387">MPTSVAHQTFWDRIPNATSKIALLGKSEHLNCHSASKRQPSSPQAAPRRASKRKQLHPMRSPLAPLPAVSSPQPATPPAKSRRLSVDSSPNTPRPTANTKDDTGMSRAFRLSFSDAYTRNPHEYVQALIDSESTAGMTPGTPLQGKIHMHRSRRSNNSSGYSSSTRHRSTNSRNQQGGSSSTHRQRASNVAKSGRFHHLQVEQTMSENDDANSVATTASDSNDVAEVPASPLRHRYRLPAQPLAASDSEAGGSTPAQLPATECSTPAQNAMDVGSVELENDVEAKKEETPSSLVPPAAPDTSNAAEQDGDAETASNDDGSQPGTPLAESPLSDENAFQPDEQAALTPPADEALMLSSSSSNEDNMPSYRRMGQNFTNQDDVYLITPLFARSNVKWNKADPIDVSNKPKADKLAPAEAHCCSVLRISPEQYLTIKFSLLKEGRSCLPGSFKKRDAQRLCRIDVNKTSKIYEWFVILGWLPESNGIYSNPAPSLP</sequence>
<dbReference type="InterPro" id="IPR036388">
    <property type="entry name" value="WH-like_DNA-bd_sf"/>
</dbReference>
<dbReference type="Gene3D" id="1.10.10.10">
    <property type="entry name" value="Winged helix-like DNA-binding domain superfamily/Winged helix DNA-binding domain"/>
    <property type="match status" value="1"/>
</dbReference>
<dbReference type="InterPro" id="IPR009057">
    <property type="entry name" value="Homeodomain-like_sf"/>
</dbReference>
<dbReference type="GO" id="GO:0010468">
    <property type="term" value="P:regulation of gene expression"/>
    <property type="evidence" value="ECO:0007669"/>
    <property type="project" value="UniProtKB-ARBA"/>
</dbReference>
<organism evidence="3 4">
    <name type="scientific">Coemansia pectinata</name>
    <dbReference type="NCBI Taxonomy" id="1052879"/>
    <lineage>
        <taxon>Eukaryota</taxon>
        <taxon>Fungi</taxon>
        <taxon>Fungi incertae sedis</taxon>
        <taxon>Zoopagomycota</taxon>
        <taxon>Kickxellomycotina</taxon>
        <taxon>Kickxellomycetes</taxon>
        <taxon>Kickxellales</taxon>
        <taxon>Kickxellaceae</taxon>
        <taxon>Coemansia</taxon>
    </lineage>
</organism>
<dbReference type="FunFam" id="1.10.10.10:FF:000087">
    <property type="entry name" value="Transcriptional adapter 2"/>
    <property type="match status" value="1"/>
</dbReference>
<feature type="compositionally biased region" description="Polar residues" evidence="1">
    <location>
        <begin position="86"/>
        <end position="98"/>
    </location>
</feature>
<feature type="domain" description="SWIRM" evidence="2">
    <location>
        <begin position="392"/>
        <end position="489"/>
    </location>
</feature>
<feature type="region of interest" description="Disordered" evidence="1">
    <location>
        <begin position="131"/>
        <end position="191"/>
    </location>
</feature>
<name>A0A9W8LBK7_9FUNG</name>
<proteinExistence type="predicted"/>
<evidence type="ECO:0000256" key="1">
    <source>
        <dbReference type="SAM" id="MobiDB-lite"/>
    </source>
</evidence>
<dbReference type="EMBL" id="JANBUH010000220">
    <property type="protein sequence ID" value="KAJ2753093.1"/>
    <property type="molecule type" value="Genomic_DNA"/>
</dbReference>
<feature type="compositionally biased region" description="Polar residues" evidence="1">
    <location>
        <begin position="33"/>
        <end position="44"/>
    </location>
</feature>
<dbReference type="Pfam" id="PF04433">
    <property type="entry name" value="SWIRM"/>
    <property type="match status" value="1"/>
</dbReference>
<protein>
    <recommendedName>
        <fullName evidence="2">SWIRM domain-containing protein</fullName>
    </recommendedName>
</protein>